<feature type="domain" description="GmrSD restriction endonucleases N-terminal" evidence="1">
    <location>
        <begin position="21"/>
        <end position="248"/>
    </location>
</feature>
<accession>A0ABS7SC15</accession>
<evidence type="ECO:0000313" key="3">
    <source>
        <dbReference type="EMBL" id="MBZ2197911.1"/>
    </source>
</evidence>
<keyword evidence="4" id="KW-1185">Reference proteome</keyword>
<dbReference type="RefSeq" id="WP_223408187.1">
    <property type="nucleotide sequence ID" value="NZ_JAGSHT010000016.1"/>
</dbReference>
<dbReference type="PANTHER" id="PTHR35149">
    <property type="entry name" value="SLL5132 PROTEIN"/>
    <property type="match status" value="1"/>
</dbReference>
<dbReference type="Pfam" id="PF03235">
    <property type="entry name" value="GmrSD_N"/>
    <property type="match status" value="1"/>
</dbReference>
<dbReference type="Proteomes" id="UP000826651">
    <property type="component" value="Unassembled WGS sequence"/>
</dbReference>
<proteinExistence type="predicted"/>
<sequence length="581" mass="64961">MPQDDFLKYEASGIAALLRTRTLAVPFYQRSYSWITKEGSTYTPDSEVDKLQVIDFWSDLTSSFANNFSYFMGTVVLAREGDGADGRQLVIDGQQRLATTSLLLAAIRDKFETGGANDFAKSTQQDYLGKFDRRVGLDQPKLILNTEDRDFYERRIVLGRSDVEPANYSQGLISEAFEYLSERVENFTASHGTAWRDKLNELVDWLDTSAQIVAIDVATEADAFLIFETLNDRGADLTVADLLKNFLFSRSASRLDEVRDNWVATLTNLDINRVGNQRFTNFARHLLSSKYGRTREREVYGRLKDIVASPASAVTFSQELKDSSRLYYAMLTADSDFWGDYPAHVSSAAEILVELNLEQYRPLLLAALSEFDHGEIVRFVPTMVSWAIRGLSSGTLGAGTAEAAFCEAARDIRSGKIKTTEQILAESRVGTLIPTDGAFEAAFAGWRVMRGSLARYLLRALELQERGDAEPELVVNDDVEAVNLEHVLPKNAKRDDWPAFTEDDQRAYVHRLGNLCLLQKGPNGRIGNKPWAAKQSILKLSSLRVTADAAANSNWTKSVIDRRQKQLATLAVSAWPRLPRG</sequence>
<evidence type="ECO:0000313" key="4">
    <source>
        <dbReference type="Proteomes" id="UP000826651"/>
    </source>
</evidence>
<comment type="caution">
    <text evidence="3">The sequence shown here is derived from an EMBL/GenBank/DDBJ whole genome shotgun (WGS) entry which is preliminary data.</text>
</comment>
<dbReference type="InterPro" id="IPR011089">
    <property type="entry name" value="GmrSD_C"/>
</dbReference>
<evidence type="ECO:0000259" key="2">
    <source>
        <dbReference type="Pfam" id="PF07510"/>
    </source>
</evidence>
<name>A0ABS7SC15_9MICO</name>
<dbReference type="InterPro" id="IPR004919">
    <property type="entry name" value="GmrSD_N"/>
</dbReference>
<evidence type="ECO:0000259" key="1">
    <source>
        <dbReference type="Pfam" id="PF03235"/>
    </source>
</evidence>
<organism evidence="3 4">
    <name type="scientific">Occultella gossypii</name>
    <dbReference type="NCBI Taxonomy" id="2800820"/>
    <lineage>
        <taxon>Bacteria</taxon>
        <taxon>Bacillati</taxon>
        <taxon>Actinomycetota</taxon>
        <taxon>Actinomycetes</taxon>
        <taxon>Micrococcales</taxon>
        <taxon>Ruaniaceae</taxon>
        <taxon>Occultella</taxon>
    </lineage>
</organism>
<gene>
    <name evidence="3" type="ORF">KCQ71_17255</name>
</gene>
<dbReference type="PANTHER" id="PTHR35149:SF2">
    <property type="entry name" value="DUF262 DOMAIN-CONTAINING PROTEIN"/>
    <property type="match status" value="1"/>
</dbReference>
<dbReference type="EMBL" id="JAGSHT010000016">
    <property type="protein sequence ID" value="MBZ2197911.1"/>
    <property type="molecule type" value="Genomic_DNA"/>
</dbReference>
<feature type="domain" description="GmrSD restriction endonucleases C-terminal" evidence="2">
    <location>
        <begin position="434"/>
        <end position="569"/>
    </location>
</feature>
<protein>
    <submittedName>
        <fullName evidence="3">DUF262 domain-containing protein</fullName>
    </submittedName>
</protein>
<reference evidence="3 4" key="1">
    <citation type="submission" date="2021-04" db="EMBL/GenBank/DDBJ databases">
        <title>Ruania sp. nov., isolated from sandy soil of mangrove forest.</title>
        <authorList>
            <person name="Ge X."/>
            <person name="Huang R."/>
            <person name="Liu W."/>
        </authorList>
    </citation>
    <scope>NUCLEOTIDE SEQUENCE [LARGE SCALE GENOMIC DNA]</scope>
    <source>
        <strain evidence="3 4">N2-46</strain>
    </source>
</reference>
<dbReference type="Pfam" id="PF07510">
    <property type="entry name" value="GmrSD_C"/>
    <property type="match status" value="1"/>
</dbReference>